<reference evidence="1 2" key="1">
    <citation type="submission" date="2023-03" db="EMBL/GenBank/DDBJ databases">
        <authorList>
            <person name="Pearce D."/>
        </authorList>
    </citation>
    <scope>NUCLEOTIDE SEQUENCE [LARGE SCALE GENOMIC DNA]</scope>
    <source>
        <strain evidence="1">Msz</strain>
    </source>
</reference>
<accession>A0ABM9I6F2</accession>
<proteinExistence type="predicted"/>
<keyword evidence="2" id="KW-1185">Reference proteome</keyword>
<sequence length="130" mass="14795">MFPPLLASAQGYHWVPGGTPGETIFIEPNTPRDNEEILIYFPRRGCHDSRVDARMKGNEIEVVVSHYGQCFYTYQPHGQGLPGAGLYQSYRIGRLPVGNYRVRLYYQDLSESTRSRSFSISESFSVMPAR</sequence>
<name>A0ABM9I6F2_9GAMM</name>
<evidence type="ECO:0000313" key="1">
    <source>
        <dbReference type="EMBL" id="CAI8921963.1"/>
    </source>
</evidence>
<organism evidence="1 2">
    <name type="scientific">Methylocaldum szegediense</name>
    <dbReference type="NCBI Taxonomy" id="73780"/>
    <lineage>
        <taxon>Bacteria</taxon>
        <taxon>Pseudomonadati</taxon>
        <taxon>Pseudomonadota</taxon>
        <taxon>Gammaproteobacteria</taxon>
        <taxon>Methylococcales</taxon>
        <taxon>Methylococcaceae</taxon>
        <taxon>Methylocaldum</taxon>
    </lineage>
</organism>
<evidence type="ECO:0000313" key="2">
    <source>
        <dbReference type="Proteomes" id="UP001162030"/>
    </source>
</evidence>
<gene>
    <name evidence="1" type="ORF">MSZNOR_3858</name>
</gene>
<protein>
    <submittedName>
        <fullName evidence="1">Uncharacterized protein</fullName>
    </submittedName>
</protein>
<dbReference type="RefSeq" id="WP_026609384.1">
    <property type="nucleotide sequence ID" value="NZ_OX458333.1"/>
</dbReference>
<dbReference type="Proteomes" id="UP001162030">
    <property type="component" value="Chromosome"/>
</dbReference>
<dbReference type="EMBL" id="OX458333">
    <property type="protein sequence ID" value="CAI8921963.1"/>
    <property type="molecule type" value="Genomic_DNA"/>
</dbReference>